<feature type="region of interest" description="Disordered" evidence="1">
    <location>
        <begin position="176"/>
        <end position="256"/>
    </location>
</feature>
<sequence length="390" mass="43755">MAEQQQISPTYILRGPMIAAGALVSFAIPYVIELSPRTLWHLSIIVGAMLWFCWDLQKWVERTLRISLDRLLNSLVLDDILRMIYDPEDGVLACMVGGFFGATTMYGLKLQEEDKTRLVQATLEIDYQQANSLLMTPGGCKAWLPQGMQQWLNQHHQHTPSQSSNKIKAIEDYGTEHYSNVGERDERGEEEEEASLNHSRPTSPLASEPLLKKPLNGGESKMNIDANGNGNDDAKARKQGMPVDTSTPQRLCRNPTDPVDEMVSILRRLAYSQAKQYLQSIPESLLETVGLSAVAMLGTHLHFNRRNNRRGSSTLGVATGLLLAGVASGAISTIVAKRMMLKKGSFSTVCREMMTRSWQTIKDQALRKEQWRSYLAMIVLLVLGRRQIRR</sequence>
<dbReference type="AlphaFoldDB" id="A0AAD2GC18"/>
<protein>
    <submittedName>
        <fullName evidence="3">Uncharacterized protein</fullName>
    </submittedName>
</protein>
<proteinExistence type="predicted"/>
<evidence type="ECO:0000313" key="3">
    <source>
        <dbReference type="EMBL" id="CAJ1966725.1"/>
    </source>
</evidence>
<name>A0AAD2GC18_9STRA</name>
<keyword evidence="4" id="KW-1185">Reference proteome</keyword>
<reference evidence="3" key="1">
    <citation type="submission" date="2023-08" db="EMBL/GenBank/DDBJ databases">
        <authorList>
            <person name="Audoor S."/>
            <person name="Bilcke G."/>
        </authorList>
    </citation>
    <scope>NUCLEOTIDE SEQUENCE</scope>
</reference>
<keyword evidence="2" id="KW-1133">Transmembrane helix</keyword>
<comment type="caution">
    <text evidence="3">The sequence shown here is derived from an EMBL/GenBank/DDBJ whole genome shotgun (WGS) entry which is preliminary data.</text>
</comment>
<feature type="compositionally biased region" description="Polar residues" evidence="1">
    <location>
        <begin position="196"/>
        <end position="205"/>
    </location>
</feature>
<keyword evidence="2" id="KW-0812">Transmembrane</keyword>
<dbReference type="Proteomes" id="UP001295423">
    <property type="component" value="Unassembled WGS sequence"/>
</dbReference>
<accession>A0AAD2GC18</accession>
<feature type="transmembrane region" description="Helical" evidence="2">
    <location>
        <begin position="38"/>
        <end position="56"/>
    </location>
</feature>
<gene>
    <name evidence="3" type="ORF">CYCCA115_LOCUS22308</name>
</gene>
<dbReference type="EMBL" id="CAKOGP040002313">
    <property type="protein sequence ID" value="CAJ1966725.1"/>
    <property type="molecule type" value="Genomic_DNA"/>
</dbReference>
<evidence type="ECO:0000256" key="1">
    <source>
        <dbReference type="SAM" id="MobiDB-lite"/>
    </source>
</evidence>
<evidence type="ECO:0000313" key="4">
    <source>
        <dbReference type="Proteomes" id="UP001295423"/>
    </source>
</evidence>
<organism evidence="3 4">
    <name type="scientific">Cylindrotheca closterium</name>
    <dbReference type="NCBI Taxonomy" id="2856"/>
    <lineage>
        <taxon>Eukaryota</taxon>
        <taxon>Sar</taxon>
        <taxon>Stramenopiles</taxon>
        <taxon>Ochrophyta</taxon>
        <taxon>Bacillariophyta</taxon>
        <taxon>Bacillariophyceae</taxon>
        <taxon>Bacillariophycidae</taxon>
        <taxon>Bacillariales</taxon>
        <taxon>Bacillariaceae</taxon>
        <taxon>Cylindrotheca</taxon>
    </lineage>
</organism>
<feature type="transmembrane region" description="Helical" evidence="2">
    <location>
        <begin position="12"/>
        <end position="32"/>
    </location>
</feature>
<feature type="transmembrane region" description="Helical" evidence="2">
    <location>
        <begin position="315"/>
        <end position="336"/>
    </location>
</feature>
<keyword evidence="2" id="KW-0472">Membrane</keyword>
<evidence type="ECO:0000256" key="2">
    <source>
        <dbReference type="SAM" id="Phobius"/>
    </source>
</evidence>